<organism evidence="5 6">
    <name type="scientific">Xanthobacter aminoxidans</name>
    <dbReference type="NCBI Taxonomy" id="186280"/>
    <lineage>
        <taxon>Bacteria</taxon>
        <taxon>Pseudomonadati</taxon>
        <taxon>Pseudomonadota</taxon>
        <taxon>Alphaproteobacteria</taxon>
        <taxon>Hyphomicrobiales</taxon>
        <taxon>Xanthobacteraceae</taxon>
        <taxon>Xanthobacter</taxon>
    </lineage>
</organism>
<dbReference type="EMBL" id="JBAFUR010000004">
    <property type="protein sequence ID" value="MFG1253831.1"/>
    <property type="molecule type" value="Genomic_DNA"/>
</dbReference>
<name>A0ABW6ZJ47_9HYPH</name>
<dbReference type="InterPro" id="IPR015168">
    <property type="entry name" value="SsuA/THI5"/>
</dbReference>
<reference evidence="5 6" key="1">
    <citation type="submission" date="2024-02" db="EMBL/GenBank/DDBJ databases">
        <title>Expansion and revision of Xanthobacter and proposal of Roseixanthobacter gen. nov.</title>
        <authorList>
            <person name="Soltysiak M.P.M."/>
            <person name="Jalihal A."/>
            <person name="Ory A."/>
            <person name="Chrisophersen C."/>
            <person name="Lee A.D."/>
            <person name="Boulton J."/>
            <person name="Springer M."/>
        </authorList>
    </citation>
    <scope>NUCLEOTIDE SEQUENCE [LARGE SCALE GENOMIC DNA]</scope>
    <source>
        <strain evidence="5 6">CB5</strain>
    </source>
</reference>
<evidence type="ECO:0000313" key="5">
    <source>
        <dbReference type="EMBL" id="MFG1253831.1"/>
    </source>
</evidence>
<dbReference type="PANTHER" id="PTHR30024:SF47">
    <property type="entry name" value="TAURINE-BINDING PERIPLASMIC PROTEIN"/>
    <property type="match status" value="1"/>
</dbReference>
<evidence type="ECO:0000256" key="2">
    <source>
        <dbReference type="ARBA" id="ARBA00010742"/>
    </source>
</evidence>
<evidence type="ECO:0000259" key="4">
    <source>
        <dbReference type="Pfam" id="PF09084"/>
    </source>
</evidence>
<dbReference type="SUPFAM" id="SSF53850">
    <property type="entry name" value="Periplasmic binding protein-like II"/>
    <property type="match status" value="1"/>
</dbReference>
<dbReference type="PROSITE" id="PS51318">
    <property type="entry name" value="TAT"/>
    <property type="match status" value="1"/>
</dbReference>
<sequence>MFDMLSRRDLLRTSLSAGAALGGILTLGPVSRAFAAAPRVLKVNTLASAAAVNVPMQAALRMQLGKISGFADAEVRPTAKIPQIAQEVIAGSADIGDADVASTLAAAEAGADLKIIGLSYSNTSQVIVVNADKTKSLEEIATNGGTIAVNSIGDFMYVMLIGVLQKRNIDPKKVNFIEMGSSGDRARALLAGRVDAVPMHIEQAAQLKERGNYQILVRPWQEYPNWFSAVIMTTGAWLQKDENKLAAVALLKAVLTSFRSTDADYAWYKAQVGQYASSKELKAAGDDFLKPIWKTLTEDIKAFPPKMETLTPDDVAKVIPVYKAAGALNGTVDLNKLIDRTYLEQAIKELA</sequence>
<evidence type="ECO:0000256" key="3">
    <source>
        <dbReference type="ARBA" id="ARBA00022729"/>
    </source>
</evidence>
<keyword evidence="3" id="KW-0732">Signal</keyword>
<dbReference type="InterPro" id="IPR006311">
    <property type="entry name" value="TAT_signal"/>
</dbReference>
<accession>A0ABW6ZJ47</accession>
<comment type="subcellular location">
    <subcellularLocation>
        <location evidence="1">Periplasm</location>
    </subcellularLocation>
</comment>
<comment type="similarity">
    <text evidence="2">Belongs to the bacterial solute-binding protein SsuA/TauA family.</text>
</comment>
<proteinExistence type="inferred from homology"/>
<dbReference type="RefSeq" id="WP_394009759.1">
    <property type="nucleotide sequence ID" value="NZ_JBAFUR010000004.1"/>
</dbReference>
<feature type="domain" description="SsuA/THI5-like" evidence="4">
    <location>
        <begin position="83"/>
        <end position="255"/>
    </location>
</feature>
<protein>
    <submittedName>
        <fullName evidence="5">ABC transporter substrate-binding protein</fullName>
    </submittedName>
</protein>
<dbReference type="PANTHER" id="PTHR30024">
    <property type="entry name" value="ALIPHATIC SULFONATES-BINDING PROTEIN-RELATED"/>
    <property type="match status" value="1"/>
</dbReference>
<dbReference type="Proteomes" id="UP001604043">
    <property type="component" value="Unassembled WGS sequence"/>
</dbReference>
<keyword evidence="6" id="KW-1185">Reference proteome</keyword>
<gene>
    <name evidence="5" type="ORF">V5F30_16590</name>
</gene>
<evidence type="ECO:0000313" key="6">
    <source>
        <dbReference type="Proteomes" id="UP001604043"/>
    </source>
</evidence>
<comment type="caution">
    <text evidence="5">The sequence shown here is derived from an EMBL/GenBank/DDBJ whole genome shotgun (WGS) entry which is preliminary data.</text>
</comment>
<dbReference type="Gene3D" id="3.40.190.10">
    <property type="entry name" value="Periplasmic binding protein-like II"/>
    <property type="match status" value="2"/>
</dbReference>
<evidence type="ECO:0000256" key="1">
    <source>
        <dbReference type="ARBA" id="ARBA00004418"/>
    </source>
</evidence>
<dbReference type="Pfam" id="PF09084">
    <property type="entry name" value="NMT1"/>
    <property type="match status" value="1"/>
</dbReference>